<accession>A0ABS4TQY9</accession>
<evidence type="ECO:0000313" key="1">
    <source>
        <dbReference type="EMBL" id="MBP2326826.1"/>
    </source>
</evidence>
<dbReference type="SUPFAM" id="SSF54427">
    <property type="entry name" value="NTF2-like"/>
    <property type="match status" value="1"/>
</dbReference>
<dbReference type="Proteomes" id="UP001519332">
    <property type="component" value="Unassembled WGS sequence"/>
</dbReference>
<protein>
    <recommendedName>
        <fullName evidence="3">Lipoprotein</fullName>
    </recommendedName>
</protein>
<dbReference type="InterPro" id="IPR032710">
    <property type="entry name" value="NTF2-like_dom_sf"/>
</dbReference>
<gene>
    <name evidence="1" type="ORF">JOF56_007211</name>
</gene>
<keyword evidence="2" id="KW-1185">Reference proteome</keyword>
<organism evidence="1 2">
    <name type="scientific">Kibdelosporangium banguiense</name>
    <dbReference type="NCBI Taxonomy" id="1365924"/>
    <lineage>
        <taxon>Bacteria</taxon>
        <taxon>Bacillati</taxon>
        <taxon>Actinomycetota</taxon>
        <taxon>Actinomycetes</taxon>
        <taxon>Pseudonocardiales</taxon>
        <taxon>Pseudonocardiaceae</taxon>
        <taxon>Kibdelosporangium</taxon>
    </lineage>
</organism>
<evidence type="ECO:0000313" key="2">
    <source>
        <dbReference type="Proteomes" id="UP001519332"/>
    </source>
</evidence>
<reference evidence="1 2" key="1">
    <citation type="submission" date="2021-03" db="EMBL/GenBank/DDBJ databases">
        <title>Sequencing the genomes of 1000 actinobacteria strains.</title>
        <authorList>
            <person name="Klenk H.-P."/>
        </authorList>
    </citation>
    <scope>NUCLEOTIDE SEQUENCE [LARGE SCALE GENOMIC DNA]</scope>
    <source>
        <strain evidence="1 2">DSM 46670</strain>
    </source>
</reference>
<comment type="caution">
    <text evidence="1">The sequence shown here is derived from an EMBL/GenBank/DDBJ whole genome shotgun (WGS) entry which is preliminary data.</text>
</comment>
<name>A0ABS4TQY9_9PSEU</name>
<evidence type="ECO:0008006" key="3">
    <source>
        <dbReference type="Google" id="ProtNLM"/>
    </source>
</evidence>
<dbReference type="EMBL" id="JAGINW010000001">
    <property type="protein sequence ID" value="MBP2326826.1"/>
    <property type="molecule type" value="Genomic_DNA"/>
</dbReference>
<sequence length="119" mass="12614">MLLLAGCGDSSETATVREVTTRFESAMVSHDSSTACSLLAPEAVRRIDGLRPEGCVQALSSLKIPSAPPGDTQVWGDTAQVRTSADTLFLRRFPGGWRIIGAGCTPRGEQPYECTVDGT</sequence>
<proteinExistence type="predicted"/>